<sequence length="77" mass="8434">MARGERPIKLGNSWFSAKSIEVDRQEFTPGGRALDGLGGPKALPNLTKLRIPGSISLADRQWVLRSIVERETAQTTS</sequence>
<dbReference type="Proteomes" id="UP000032673">
    <property type="component" value="Unassembled WGS sequence"/>
</dbReference>
<evidence type="ECO:0000313" key="1">
    <source>
        <dbReference type="EMBL" id="GAN61743.1"/>
    </source>
</evidence>
<comment type="caution">
    <text evidence="1">The sequence shown here is derived from an EMBL/GenBank/DDBJ whole genome shotgun (WGS) entry which is preliminary data.</text>
</comment>
<dbReference type="EMBL" id="BAMW01000001">
    <property type="protein sequence ID" value="GAN61743.1"/>
    <property type="molecule type" value="Genomic_DNA"/>
</dbReference>
<accession>A0ABQ0K431</accession>
<evidence type="ECO:0000313" key="2">
    <source>
        <dbReference type="Proteomes" id="UP000032673"/>
    </source>
</evidence>
<name>A0ABQ0K431_9PROT</name>
<gene>
    <name evidence="1" type="ORF">Abin_001_001</name>
</gene>
<organism evidence="1 2">
    <name type="scientific">Acetobacter indonesiensis</name>
    <dbReference type="NCBI Taxonomy" id="104101"/>
    <lineage>
        <taxon>Bacteria</taxon>
        <taxon>Pseudomonadati</taxon>
        <taxon>Pseudomonadota</taxon>
        <taxon>Alphaproteobacteria</taxon>
        <taxon>Acetobacterales</taxon>
        <taxon>Acetobacteraceae</taxon>
        <taxon>Acetobacter</taxon>
    </lineage>
</organism>
<protein>
    <submittedName>
        <fullName evidence="1">Uncharacterized protein</fullName>
    </submittedName>
</protein>
<proteinExistence type="predicted"/>
<reference evidence="1 2" key="1">
    <citation type="submission" date="2012-11" db="EMBL/GenBank/DDBJ databases">
        <title>Whole genome sequence of Acetobacter indonesiensis 5H-1.</title>
        <authorList>
            <person name="Azuma Y."/>
            <person name="Higashiura N."/>
            <person name="Hirakawa H."/>
            <person name="Matsushita K."/>
        </authorList>
    </citation>
    <scope>NUCLEOTIDE SEQUENCE [LARGE SCALE GENOMIC DNA]</scope>
    <source>
        <strain evidence="1 2">5H-1</strain>
    </source>
</reference>
<keyword evidence="2" id="KW-1185">Reference proteome</keyword>